<dbReference type="Pfam" id="PF17733">
    <property type="entry name" value="KPWE_dom"/>
    <property type="match status" value="1"/>
</dbReference>
<feature type="domain" description="Peroxisomal membrane protein PEX14-like KPWE" evidence="1">
    <location>
        <begin position="121"/>
        <end position="165"/>
    </location>
</feature>
<dbReference type="OrthoDB" id="9936937at2759"/>
<sequence length="166" mass="19370">MELDDICRLFHRYNFDNDTEFQSGLEKIFKTSSLETPERFMQAKILYFSKKFKKKITTTDYENWLKNTNVAADKKTIKDETDFSVSETQDDSKIKVKNIQKWREGIEIKTVLSDRENCEGPSFGQVIDMVSKGIPLPGLTDLEIKPLDMEPTMTKMERKAKPWEQG</sequence>
<dbReference type="PANTHER" id="PTHR36855:SF1">
    <property type="entry name" value="PEROXISOME MEMBRANE ANCHOR PROTEIN PEX14P N-TERMINAL DOMAIN-CONTAINING PROTEIN"/>
    <property type="match status" value="1"/>
</dbReference>
<reference evidence="3" key="1">
    <citation type="submission" date="2022-08" db="UniProtKB">
        <authorList>
            <consortium name="EnsemblMetazoa"/>
        </authorList>
    </citation>
    <scope>IDENTIFICATION</scope>
    <source>
        <strain evidence="3">05x7-T-G4-1.051#20</strain>
    </source>
</reference>
<evidence type="ECO:0000313" key="4">
    <source>
        <dbReference type="Proteomes" id="UP000005408"/>
    </source>
</evidence>
<dbReference type="Pfam" id="PF25871">
    <property type="entry name" value="HTH_76"/>
    <property type="match status" value="1"/>
</dbReference>
<dbReference type="InterPro" id="IPR040554">
    <property type="entry name" value="KPWE_PEX14_dom"/>
</dbReference>
<dbReference type="RefSeq" id="XP_011434518.1">
    <property type="nucleotide sequence ID" value="XM_011436216.4"/>
</dbReference>
<accession>A0A8W8I0G4</accession>
<evidence type="ECO:0000259" key="1">
    <source>
        <dbReference type="Pfam" id="PF17733"/>
    </source>
</evidence>
<evidence type="ECO:0000259" key="2">
    <source>
        <dbReference type="Pfam" id="PF25871"/>
    </source>
</evidence>
<proteinExistence type="predicted"/>
<dbReference type="Proteomes" id="UP000005408">
    <property type="component" value="Unassembled WGS sequence"/>
</dbReference>
<evidence type="ECO:0000313" key="3">
    <source>
        <dbReference type="EnsemblMetazoa" id="G11910.5:cds"/>
    </source>
</evidence>
<dbReference type="AlphaFoldDB" id="A0A8W8I0G4"/>
<dbReference type="InterPro" id="IPR058841">
    <property type="entry name" value="HTH_76"/>
</dbReference>
<dbReference type="GeneID" id="105333308"/>
<dbReference type="PANTHER" id="PTHR36855">
    <property type="entry name" value="CHROMOSOME 10, WHOLE GENOME SHOTGUN SEQUENCE"/>
    <property type="match status" value="1"/>
</dbReference>
<organism evidence="3 4">
    <name type="scientific">Magallana gigas</name>
    <name type="common">Pacific oyster</name>
    <name type="synonym">Crassostrea gigas</name>
    <dbReference type="NCBI Taxonomy" id="29159"/>
    <lineage>
        <taxon>Eukaryota</taxon>
        <taxon>Metazoa</taxon>
        <taxon>Spiralia</taxon>
        <taxon>Lophotrochozoa</taxon>
        <taxon>Mollusca</taxon>
        <taxon>Bivalvia</taxon>
        <taxon>Autobranchia</taxon>
        <taxon>Pteriomorphia</taxon>
        <taxon>Ostreida</taxon>
        <taxon>Ostreoidea</taxon>
        <taxon>Ostreidae</taxon>
        <taxon>Magallana</taxon>
    </lineage>
</organism>
<protein>
    <submittedName>
        <fullName evidence="3">Uncharacterized protein</fullName>
    </submittedName>
</protein>
<name>A0A8W8I0G4_MAGGI</name>
<feature type="domain" description="PEX14-like helix-turn-helix" evidence="2">
    <location>
        <begin position="5"/>
        <end position="68"/>
    </location>
</feature>
<dbReference type="EnsemblMetazoa" id="G11910.5">
    <property type="protein sequence ID" value="G11910.5:cds"/>
    <property type="gene ID" value="G11910"/>
</dbReference>
<keyword evidence="4" id="KW-1185">Reference proteome</keyword>